<protein>
    <submittedName>
        <fullName evidence="2">Uncharacterized protein</fullName>
    </submittedName>
</protein>
<feature type="transmembrane region" description="Helical" evidence="1">
    <location>
        <begin position="21"/>
        <end position="41"/>
    </location>
</feature>
<keyword evidence="3" id="KW-1185">Reference proteome</keyword>
<dbReference type="RefSeq" id="WP_008479842.1">
    <property type="nucleotide sequence ID" value="NZ_CAGS01000397.1"/>
</dbReference>
<keyword evidence="1" id="KW-1133">Transmembrane helix</keyword>
<gene>
    <name evidence="2" type="ORF">NITHO_4560004</name>
</gene>
<comment type="caution">
    <text evidence="2">The sequence shown here is derived from an EMBL/GenBank/DDBJ whole genome shotgun (WGS) entry which is preliminary data.</text>
</comment>
<dbReference type="EMBL" id="CAGS01000397">
    <property type="protein sequence ID" value="CCF85145.1"/>
    <property type="molecule type" value="Genomic_DNA"/>
</dbReference>
<evidence type="ECO:0000313" key="2">
    <source>
        <dbReference type="EMBL" id="CCF85145.1"/>
    </source>
</evidence>
<name>I4EKD3_9BACT</name>
<accession>I4EKD3</accession>
<organism evidence="2 3">
    <name type="scientific">Nitrolancea hollandica Lb</name>
    <dbReference type="NCBI Taxonomy" id="1129897"/>
    <lineage>
        <taxon>Bacteria</taxon>
        <taxon>Pseudomonadati</taxon>
        <taxon>Thermomicrobiota</taxon>
        <taxon>Thermomicrobia</taxon>
        <taxon>Sphaerobacterales</taxon>
        <taxon>Sphaerobacterineae</taxon>
        <taxon>Sphaerobacteraceae</taxon>
        <taxon>Nitrolancea</taxon>
    </lineage>
</organism>
<proteinExistence type="predicted"/>
<dbReference type="Proteomes" id="UP000004221">
    <property type="component" value="Unassembled WGS sequence"/>
</dbReference>
<keyword evidence="1" id="KW-0812">Transmembrane</keyword>
<feature type="transmembrane region" description="Helical" evidence="1">
    <location>
        <begin position="107"/>
        <end position="129"/>
    </location>
</feature>
<reference evidence="2 3" key="1">
    <citation type="journal article" date="2012" name="ISME J.">
        <title>Nitrification expanded: discovery, physiology and genomics of a nitrite-oxidizing bacterium from the phylum Chloroflexi.</title>
        <authorList>
            <person name="Sorokin D.Y."/>
            <person name="Lucker S."/>
            <person name="Vejmelkova D."/>
            <person name="Kostrikina N.A."/>
            <person name="Kleerebezem R."/>
            <person name="Rijpstra W.I."/>
            <person name="Damste J.S."/>
            <person name="Le Paslier D."/>
            <person name="Muyzer G."/>
            <person name="Wagner M."/>
            <person name="van Loosdrecht M.C."/>
            <person name="Daims H."/>
        </authorList>
    </citation>
    <scope>NUCLEOTIDE SEQUENCE [LARGE SCALE GENOMIC DNA]</scope>
    <source>
        <strain evidence="3">none</strain>
    </source>
</reference>
<evidence type="ECO:0000256" key="1">
    <source>
        <dbReference type="SAM" id="Phobius"/>
    </source>
</evidence>
<dbReference type="AlphaFoldDB" id="I4EKD3"/>
<feature type="transmembrane region" description="Helical" evidence="1">
    <location>
        <begin position="79"/>
        <end position="100"/>
    </location>
</feature>
<feature type="transmembrane region" description="Helical" evidence="1">
    <location>
        <begin position="149"/>
        <end position="171"/>
    </location>
</feature>
<sequence length="187" mass="20956">MADRTGSLFQSSTTGPSSRTIIAFVASYVFSYLLLGLFLVLEQVYSGRMYQVYTPPIYDIPGRVIPGVFSIDRPHDGPYIIVVTLMMFLPVVLSGFLLGWIRGRRSVRLVIFLAILYVFPGLMLALWDFPSRVLIGWDVPSDESITPVLTYYMAYLTLISSVVSIPAAYLASRIRNRISPIPQRHAA</sequence>
<evidence type="ECO:0000313" key="3">
    <source>
        <dbReference type="Proteomes" id="UP000004221"/>
    </source>
</evidence>
<keyword evidence="1" id="KW-0472">Membrane</keyword>